<accession>J9DNV4</accession>
<gene>
    <name evidence="2" type="ORF">EDEG_01487</name>
</gene>
<comment type="caution">
    <text evidence="2">The sequence shown here is derived from an EMBL/GenBank/DDBJ whole genome shotgun (WGS) entry which is preliminary data.</text>
</comment>
<feature type="compositionally biased region" description="Acidic residues" evidence="1">
    <location>
        <begin position="1"/>
        <end position="21"/>
    </location>
</feature>
<dbReference type="InParanoid" id="J9DNV4"/>
<evidence type="ECO:0000256" key="1">
    <source>
        <dbReference type="SAM" id="MobiDB-lite"/>
    </source>
</evidence>
<dbReference type="Proteomes" id="UP000003163">
    <property type="component" value="Unassembled WGS sequence"/>
</dbReference>
<organism evidence="2 3">
    <name type="scientific">Edhazardia aedis (strain USNM 41457)</name>
    <name type="common">Microsporidian parasite</name>
    <dbReference type="NCBI Taxonomy" id="1003232"/>
    <lineage>
        <taxon>Eukaryota</taxon>
        <taxon>Fungi</taxon>
        <taxon>Fungi incertae sedis</taxon>
        <taxon>Microsporidia</taxon>
        <taxon>Edhazardia</taxon>
    </lineage>
</organism>
<dbReference type="EMBL" id="AFBI03000021">
    <property type="protein sequence ID" value="EJW04225.1"/>
    <property type="molecule type" value="Genomic_DNA"/>
</dbReference>
<evidence type="ECO:0000313" key="3">
    <source>
        <dbReference type="Proteomes" id="UP000003163"/>
    </source>
</evidence>
<feature type="compositionally biased region" description="Low complexity" evidence="1">
    <location>
        <begin position="22"/>
        <end position="33"/>
    </location>
</feature>
<name>J9DNV4_EDHAE</name>
<evidence type="ECO:0000313" key="2">
    <source>
        <dbReference type="EMBL" id="EJW04225.1"/>
    </source>
</evidence>
<proteinExistence type="predicted"/>
<protein>
    <submittedName>
        <fullName evidence="2">Uncharacterized protein</fullName>
    </submittedName>
</protein>
<dbReference type="AlphaFoldDB" id="J9DNV4"/>
<feature type="region of interest" description="Disordered" evidence="1">
    <location>
        <begin position="1"/>
        <end position="47"/>
    </location>
</feature>
<keyword evidence="3" id="KW-1185">Reference proteome</keyword>
<sequence>NSEEAVEESQNSEEAVEESQNSEEAVKELQASEESVEESQNSEEAVKELQACEVIDKEAEEAIKSGNDDTQKSEETDDNGEISFQENCFVDNNFSENCKLCDFVKIYNIQLSTYSEILQDVLPGISIFKYGNYAIKFLTNSDIFFSFGNNYINFSFVSDSKEHKFWISSEQDVQPFMNCICGDVIDTNLEENSNANKTKFIKGSYYHSGYIGYPLEIYENDDRNWDEESWIKRIKKNKNSSEDITWRKLVISPKFSPIYNFSVLFHSEFSSVVYFENNDKKNFLMNVLPIICLTDNFNARKNLLFLYFVCFEYNDEIAYIQVCVSKSMNIIPLYDIFDFPLFHREGFEILKNGKIYKPDNVVAQQNNPSKNGLIESISA</sequence>
<reference evidence="2 3" key="1">
    <citation type="submission" date="2011-08" db="EMBL/GenBank/DDBJ databases">
        <authorList>
            <person name="Liu Z.J."/>
            <person name="Shi F.L."/>
            <person name="Lu J.Q."/>
            <person name="Li M."/>
            <person name="Wang Z.L."/>
        </authorList>
    </citation>
    <scope>NUCLEOTIDE SEQUENCE [LARGE SCALE GENOMIC DNA]</scope>
    <source>
        <strain evidence="2 3">USNM 41457</strain>
    </source>
</reference>
<feature type="non-terminal residue" evidence="2">
    <location>
        <position position="1"/>
    </location>
</feature>
<dbReference type="HOGENOM" id="CLU_730669_0_0_1"/>
<reference evidence="3" key="2">
    <citation type="submission" date="2015-07" db="EMBL/GenBank/DDBJ databases">
        <title>Contrasting host-pathogen interactions and genome evolution in two generalist and specialist microsporidian pathogens of mosquitoes.</title>
        <authorList>
            <consortium name="The Broad Institute Genomics Platform"/>
            <consortium name="The Broad Institute Genome Sequencing Center for Infectious Disease"/>
            <person name="Cuomo C.A."/>
            <person name="Sanscrainte N.D."/>
            <person name="Goldberg J.M."/>
            <person name="Heiman D."/>
            <person name="Young S."/>
            <person name="Zeng Q."/>
            <person name="Becnel J.J."/>
            <person name="Birren B.W."/>
        </authorList>
    </citation>
    <scope>NUCLEOTIDE SEQUENCE [LARGE SCALE GENOMIC DNA]</scope>
    <source>
        <strain evidence="3">USNM 41457</strain>
    </source>
</reference>
<dbReference type="VEuPathDB" id="MicrosporidiaDB:EDEG_01487"/>